<accession>A0A5J4UN82</accession>
<comment type="caution">
    <text evidence="2">The sequence shown here is derived from an EMBL/GenBank/DDBJ whole genome shotgun (WGS) entry which is preliminary data.</text>
</comment>
<name>A0A5J4UN82_9EUKA</name>
<gene>
    <name evidence="2" type="ORF">EZS28_032587</name>
</gene>
<reference evidence="2 3" key="1">
    <citation type="submission" date="2019-03" db="EMBL/GenBank/DDBJ databases">
        <title>Single cell metagenomics reveals metabolic interactions within the superorganism composed of flagellate Streblomastix strix and complex community of Bacteroidetes bacteria on its surface.</title>
        <authorList>
            <person name="Treitli S.C."/>
            <person name="Kolisko M."/>
            <person name="Husnik F."/>
            <person name="Keeling P."/>
            <person name="Hampl V."/>
        </authorList>
    </citation>
    <scope>NUCLEOTIDE SEQUENCE [LARGE SCALE GENOMIC DNA]</scope>
    <source>
        <strain evidence="2">ST1C</strain>
    </source>
</reference>
<evidence type="ECO:0000256" key="1">
    <source>
        <dbReference type="SAM" id="MobiDB-lite"/>
    </source>
</evidence>
<dbReference type="EMBL" id="SNRW01014073">
    <property type="protein sequence ID" value="KAA6371887.1"/>
    <property type="molecule type" value="Genomic_DNA"/>
</dbReference>
<evidence type="ECO:0000313" key="2">
    <source>
        <dbReference type="EMBL" id="KAA6371887.1"/>
    </source>
</evidence>
<evidence type="ECO:0000313" key="3">
    <source>
        <dbReference type="Proteomes" id="UP000324800"/>
    </source>
</evidence>
<sequence>MQQEQERLSRRRGSKSDRQDEGNDDNGQTSINKMGQGSSDKIGKVDANEQVDASDQIPLDNLFSGRFLDGNMLGQQGIDGGLEELSRKIKELTDHA</sequence>
<feature type="region of interest" description="Disordered" evidence="1">
    <location>
        <begin position="1"/>
        <end position="56"/>
    </location>
</feature>
<feature type="compositionally biased region" description="Polar residues" evidence="1">
    <location>
        <begin position="25"/>
        <end position="39"/>
    </location>
</feature>
<protein>
    <submittedName>
        <fullName evidence="2">Uncharacterized protein</fullName>
    </submittedName>
</protein>
<organism evidence="2 3">
    <name type="scientific">Streblomastix strix</name>
    <dbReference type="NCBI Taxonomy" id="222440"/>
    <lineage>
        <taxon>Eukaryota</taxon>
        <taxon>Metamonada</taxon>
        <taxon>Preaxostyla</taxon>
        <taxon>Oxymonadida</taxon>
        <taxon>Streblomastigidae</taxon>
        <taxon>Streblomastix</taxon>
    </lineage>
</organism>
<proteinExistence type="predicted"/>
<dbReference type="AlphaFoldDB" id="A0A5J4UN82"/>
<dbReference type="Proteomes" id="UP000324800">
    <property type="component" value="Unassembled WGS sequence"/>
</dbReference>
<feature type="compositionally biased region" description="Basic and acidic residues" evidence="1">
    <location>
        <begin position="1"/>
        <end position="21"/>
    </location>
</feature>